<dbReference type="RefSeq" id="WP_196148050.1">
    <property type="nucleotide sequence ID" value="NZ_JADMLG010000002.1"/>
</dbReference>
<evidence type="ECO:0000256" key="2">
    <source>
        <dbReference type="ARBA" id="ARBA00023315"/>
    </source>
</evidence>
<dbReference type="Pfam" id="PF00583">
    <property type="entry name" value="Acetyltransf_1"/>
    <property type="match status" value="1"/>
</dbReference>
<evidence type="ECO:0000313" key="5">
    <source>
        <dbReference type="Proteomes" id="UP000655751"/>
    </source>
</evidence>
<dbReference type="Gene3D" id="3.40.630.30">
    <property type="match status" value="1"/>
</dbReference>
<dbReference type="InterPro" id="IPR050680">
    <property type="entry name" value="YpeA/RimI_acetyltransf"/>
</dbReference>
<organism evidence="4 5">
    <name type="scientific">Nocardia bovistercoris</name>
    <dbReference type="NCBI Taxonomy" id="2785916"/>
    <lineage>
        <taxon>Bacteria</taxon>
        <taxon>Bacillati</taxon>
        <taxon>Actinomycetota</taxon>
        <taxon>Actinomycetes</taxon>
        <taxon>Mycobacteriales</taxon>
        <taxon>Nocardiaceae</taxon>
        <taxon>Nocardia</taxon>
    </lineage>
</organism>
<evidence type="ECO:0000313" key="4">
    <source>
        <dbReference type="EMBL" id="MBH0775712.1"/>
    </source>
</evidence>
<dbReference type="EMBL" id="JADMLG010000002">
    <property type="protein sequence ID" value="MBH0775712.1"/>
    <property type="molecule type" value="Genomic_DNA"/>
</dbReference>
<proteinExistence type="predicted"/>
<dbReference type="SUPFAM" id="SSF55729">
    <property type="entry name" value="Acyl-CoA N-acyltransferases (Nat)"/>
    <property type="match status" value="1"/>
</dbReference>
<feature type="domain" description="N-acetyltransferase" evidence="3">
    <location>
        <begin position="1"/>
        <end position="134"/>
    </location>
</feature>
<gene>
    <name evidence="4" type="ORF">IT779_05360</name>
</gene>
<dbReference type="PANTHER" id="PTHR43420">
    <property type="entry name" value="ACETYLTRANSFERASE"/>
    <property type="match status" value="1"/>
</dbReference>
<dbReference type="InterPro" id="IPR000182">
    <property type="entry name" value="GNAT_dom"/>
</dbReference>
<dbReference type="GO" id="GO:0016747">
    <property type="term" value="F:acyltransferase activity, transferring groups other than amino-acyl groups"/>
    <property type="evidence" value="ECO:0007669"/>
    <property type="project" value="InterPro"/>
</dbReference>
<evidence type="ECO:0000259" key="3">
    <source>
        <dbReference type="PROSITE" id="PS51186"/>
    </source>
</evidence>
<dbReference type="InterPro" id="IPR016181">
    <property type="entry name" value="Acyl_CoA_acyltransferase"/>
</dbReference>
<name>A0A931I8J1_9NOCA</name>
<dbReference type="Proteomes" id="UP000655751">
    <property type="component" value="Unassembled WGS sequence"/>
</dbReference>
<dbReference type="PANTHER" id="PTHR43420:SF47">
    <property type="entry name" value="N-ACETYLTRANSFERASE DOMAIN-CONTAINING PROTEIN"/>
    <property type="match status" value="1"/>
</dbReference>
<accession>A0A931I8J1</accession>
<keyword evidence="5" id="KW-1185">Reference proteome</keyword>
<protein>
    <submittedName>
        <fullName evidence="4">GNAT family N-acetyltransferase</fullName>
    </submittedName>
</protein>
<keyword evidence="1" id="KW-0808">Transferase</keyword>
<evidence type="ECO:0000256" key="1">
    <source>
        <dbReference type="ARBA" id="ARBA00022679"/>
    </source>
</evidence>
<reference evidence="4" key="1">
    <citation type="submission" date="2020-11" db="EMBL/GenBank/DDBJ databases">
        <title>Nocardia NEAU-351.nov., a novel actinomycete isolated from the cow dung.</title>
        <authorList>
            <person name="Zhang X."/>
        </authorList>
    </citation>
    <scope>NUCLEOTIDE SEQUENCE</scope>
    <source>
        <strain evidence="4">NEAU-351</strain>
    </source>
</reference>
<dbReference type="PROSITE" id="PS51186">
    <property type="entry name" value="GNAT"/>
    <property type="match status" value="1"/>
</dbReference>
<keyword evidence="2" id="KW-0012">Acyltransferase</keyword>
<sequence>MMARIEQESFGELAYPIFVLRQLFDLHGRHWIVAYDSSSIQGYAMVCVDSDYCAWILGLGVSLLCRGRGLGRGLLGRAMDQCRRCGAERVRITVRPDNAIAAQLYRSAGFIRIDYEENYFGAGNPREVLEHTLGNGVRPWTRADTGDHQWIKQSGRPQP</sequence>
<comment type="caution">
    <text evidence="4">The sequence shown here is derived from an EMBL/GenBank/DDBJ whole genome shotgun (WGS) entry which is preliminary data.</text>
</comment>
<dbReference type="AlphaFoldDB" id="A0A931I8J1"/>